<keyword evidence="4" id="KW-1185">Reference proteome</keyword>
<sequence>MLFSRRIAASVVVAAAALVTAQSETGDGTFYVPGLGACGIYNDASQYIVGVSEALWQSHSGSLCNKAISITYNGLAVQATITDVCPYCGGVGDLNMTPALFERFAPESAGIIYGVEWVFV</sequence>
<dbReference type="PANTHER" id="PTHR31836">
    <property type="match status" value="1"/>
</dbReference>
<dbReference type="STRING" id="436010.A0A165ZUL2"/>
<gene>
    <name evidence="3" type="ORF">FIBSPDRAFT_197872</name>
</gene>
<accession>A0A165ZUL2</accession>
<evidence type="ECO:0008006" key="5">
    <source>
        <dbReference type="Google" id="ProtNLM"/>
    </source>
</evidence>
<evidence type="ECO:0000256" key="1">
    <source>
        <dbReference type="ARBA" id="ARBA00022729"/>
    </source>
</evidence>
<dbReference type="Proteomes" id="UP000076532">
    <property type="component" value="Unassembled WGS sequence"/>
</dbReference>
<keyword evidence="1 2" id="KW-0732">Signal</keyword>
<feature type="chain" id="PRO_5007870284" description="RlpA-like protein double-psi beta-barrel domain-containing protein" evidence="2">
    <location>
        <begin position="24"/>
        <end position="120"/>
    </location>
</feature>
<reference evidence="3 4" key="1">
    <citation type="journal article" date="2016" name="Mol. Biol. Evol.">
        <title>Comparative Genomics of Early-Diverging Mushroom-Forming Fungi Provides Insights into the Origins of Lignocellulose Decay Capabilities.</title>
        <authorList>
            <person name="Nagy L.G."/>
            <person name="Riley R."/>
            <person name="Tritt A."/>
            <person name="Adam C."/>
            <person name="Daum C."/>
            <person name="Floudas D."/>
            <person name="Sun H."/>
            <person name="Yadav J.S."/>
            <person name="Pangilinan J."/>
            <person name="Larsson K.H."/>
            <person name="Matsuura K."/>
            <person name="Barry K."/>
            <person name="Labutti K."/>
            <person name="Kuo R."/>
            <person name="Ohm R.A."/>
            <person name="Bhattacharya S.S."/>
            <person name="Shirouzu T."/>
            <person name="Yoshinaga Y."/>
            <person name="Martin F.M."/>
            <person name="Grigoriev I.V."/>
            <person name="Hibbett D.S."/>
        </authorList>
    </citation>
    <scope>NUCLEOTIDE SEQUENCE [LARGE SCALE GENOMIC DNA]</scope>
    <source>
        <strain evidence="3 4">CBS 109695</strain>
    </source>
</reference>
<dbReference type="Gene3D" id="2.40.40.10">
    <property type="entry name" value="RlpA-like domain"/>
    <property type="match status" value="1"/>
</dbReference>
<dbReference type="OrthoDB" id="623670at2759"/>
<feature type="signal peptide" evidence="2">
    <location>
        <begin position="1"/>
        <end position="23"/>
    </location>
</feature>
<dbReference type="EMBL" id="KV417671">
    <property type="protein sequence ID" value="KZP10943.1"/>
    <property type="molecule type" value="Genomic_DNA"/>
</dbReference>
<evidence type="ECO:0000313" key="4">
    <source>
        <dbReference type="Proteomes" id="UP000076532"/>
    </source>
</evidence>
<dbReference type="AlphaFoldDB" id="A0A165ZUL2"/>
<protein>
    <recommendedName>
        <fullName evidence="5">RlpA-like protein double-psi beta-barrel domain-containing protein</fullName>
    </recommendedName>
</protein>
<proteinExistence type="predicted"/>
<evidence type="ECO:0000313" key="3">
    <source>
        <dbReference type="EMBL" id="KZP10943.1"/>
    </source>
</evidence>
<dbReference type="SUPFAM" id="SSF50685">
    <property type="entry name" value="Barwin-like endoglucanases"/>
    <property type="match status" value="1"/>
</dbReference>
<name>A0A165ZUL2_9AGAM</name>
<dbReference type="InterPro" id="IPR036908">
    <property type="entry name" value="RlpA-like_sf"/>
</dbReference>
<evidence type="ECO:0000256" key="2">
    <source>
        <dbReference type="SAM" id="SignalP"/>
    </source>
</evidence>
<organism evidence="3 4">
    <name type="scientific">Athelia psychrophila</name>
    <dbReference type="NCBI Taxonomy" id="1759441"/>
    <lineage>
        <taxon>Eukaryota</taxon>
        <taxon>Fungi</taxon>
        <taxon>Dikarya</taxon>
        <taxon>Basidiomycota</taxon>
        <taxon>Agaricomycotina</taxon>
        <taxon>Agaricomycetes</taxon>
        <taxon>Agaricomycetidae</taxon>
        <taxon>Atheliales</taxon>
        <taxon>Atheliaceae</taxon>
        <taxon>Athelia</taxon>
    </lineage>
</organism>
<dbReference type="CDD" id="cd22191">
    <property type="entry name" value="DPBB_RlpA_EXP_N-like"/>
    <property type="match status" value="1"/>
</dbReference>
<dbReference type="PANTHER" id="PTHR31836:SF28">
    <property type="entry name" value="SRCR DOMAIN-CONTAINING PROTEIN-RELATED"/>
    <property type="match status" value="1"/>
</dbReference>
<dbReference type="InterPro" id="IPR051477">
    <property type="entry name" value="Expansin_CellWall"/>
</dbReference>